<dbReference type="EMBL" id="CAKOGP040001738">
    <property type="protein sequence ID" value="CAJ1948057.1"/>
    <property type="molecule type" value="Genomic_DNA"/>
</dbReference>
<organism evidence="2 3">
    <name type="scientific">Cylindrotheca closterium</name>
    <dbReference type="NCBI Taxonomy" id="2856"/>
    <lineage>
        <taxon>Eukaryota</taxon>
        <taxon>Sar</taxon>
        <taxon>Stramenopiles</taxon>
        <taxon>Ochrophyta</taxon>
        <taxon>Bacillariophyta</taxon>
        <taxon>Bacillariophyceae</taxon>
        <taxon>Bacillariophycidae</taxon>
        <taxon>Bacillariales</taxon>
        <taxon>Bacillariaceae</taxon>
        <taxon>Cylindrotheca</taxon>
    </lineage>
</organism>
<feature type="region of interest" description="Disordered" evidence="1">
    <location>
        <begin position="13"/>
        <end position="33"/>
    </location>
</feature>
<comment type="caution">
    <text evidence="2">The sequence shown here is derived from an EMBL/GenBank/DDBJ whole genome shotgun (WGS) entry which is preliminary data.</text>
</comment>
<reference evidence="2" key="1">
    <citation type="submission" date="2023-08" db="EMBL/GenBank/DDBJ databases">
        <authorList>
            <person name="Audoor S."/>
            <person name="Bilcke G."/>
        </authorList>
    </citation>
    <scope>NUCLEOTIDE SEQUENCE</scope>
</reference>
<dbReference type="Proteomes" id="UP001295423">
    <property type="component" value="Unassembled WGS sequence"/>
</dbReference>
<accession>A0AAD2PU48</accession>
<evidence type="ECO:0000313" key="3">
    <source>
        <dbReference type="Proteomes" id="UP001295423"/>
    </source>
</evidence>
<name>A0AAD2PU48_9STRA</name>
<evidence type="ECO:0000313" key="2">
    <source>
        <dbReference type="EMBL" id="CAJ1948057.1"/>
    </source>
</evidence>
<sequence length="371" mass="41549">MIHESFKQYYDSDAFPKQQGRTAPEQDANYCSNDTDQINTEGGICYVDPSSPKTSNYIRRKRRTFVGGKLEECPNNYKFISKQRLNHLEQTEANHQPIKKACKRKICHVDEQMKFFLGAVASLCVQVPDVAFETITFTAAIVFANNLKLIDFGCPQKSMMNHIQILRMMPSRTTCTRYTRRFAAHNVIFQGALMLGATALFLGADKGGGSLVKKVYLWFQGLIYDVDLDFDGSGEDAASCGDACYHSFLKFVFGDNKHSQLKGIVKGGGSDSGGGFTNGKMKEELVRKGLANENEYIHCPCTSHNDQTNLRNATESIFGEGGIEKRNVMQLLHALSDFQNDFSDKDQYLDLLEAAHHDKFPDKATVPKDLL</sequence>
<proteinExistence type="predicted"/>
<evidence type="ECO:0000256" key="1">
    <source>
        <dbReference type="SAM" id="MobiDB-lite"/>
    </source>
</evidence>
<gene>
    <name evidence="2" type="ORF">CYCCA115_LOCUS11438</name>
</gene>
<dbReference type="AlphaFoldDB" id="A0AAD2PU48"/>
<keyword evidence="3" id="KW-1185">Reference proteome</keyword>
<protein>
    <submittedName>
        <fullName evidence="2">Uncharacterized protein</fullName>
    </submittedName>
</protein>